<dbReference type="Proteomes" id="UP001190700">
    <property type="component" value="Unassembled WGS sequence"/>
</dbReference>
<organism evidence="1 2">
    <name type="scientific">Cymbomonas tetramitiformis</name>
    <dbReference type="NCBI Taxonomy" id="36881"/>
    <lineage>
        <taxon>Eukaryota</taxon>
        <taxon>Viridiplantae</taxon>
        <taxon>Chlorophyta</taxon>
        <taxon>Pyramimonadophyceae</taxon>
        <taxon>Pyramimonadales</taxon>
        <taxon>Pyramimonadaceae</taxon>
        <taxon>Cymbomonas</taxon>
    </lineage>
</organism>
<evidence type="ECO:0000313" key="1">
    <source>
        <dbReference type="EMBL" id="KAK3248570.1"/>
    </source>
</evidence>
<evidence type="ECO:0000313" key="2">
    <source>
        <dbReference type="Proteomes" id="UP001190700"/>
    </source>
</evidence>
<dbReference type="AlphaFoldDB" id="A0AAE0C6R2"/>
<reference evidence="1 2" key="1">
    <citation type="journal article" date="2015" name="Genome Biol. Evol.">
        <title>Comparative Genomics of a Bacterivorous Green Alga Reveals Evolutionary Causalities and Consequences of Phago-Mixotrophic Mode of Nutrition.</title>
        <authorList>
            <person name="Burns J.A."/>
            <person name="Paasch A."/>
            <person name="Narechania A."/>
            <person name="Kim E."/>
        </authorList>
    </citation>
    <scope>NUCLEOTIDE SEQUENCE [LARGE SCALE GENOMIC DNA]</scope>
    <source>
        <strain evidence="1 2">PLY_AMNH</strain>
    </source>
</reference>
<sequence>MRRLYVDEKFRGDVADPLYAELLAWYPIQSGNWWQDMSGNERHLSEYRSSTYEVHNNDPSRTFTDLEEMRRTYVRTSPGGISQYYIQAANDRSFTVSYWSKVSLVDEAKEAKVLMSVPGERFVDEQRTVAPVMEPRKLSVVEAGTELWAYANPHATNPMQRMHDGIISTHTYVANFAVFMFNRTVHVEELMLAQNAAPTDTNRRITPPSNLTFYALNPEAPGPFSLDENDWMHVQTTVLRNGGKYDPADSLLETTTGDVWTMQRVLNSVPTIAIKVVFHEQMDTAAAWPRYLVRECSPRTVRACQS</sequence>
<name>A0AAE0C6R2_9CHLO</name>
<dbReference type="EMBL" id="LGRX02027958">
    <property type="protein sequence ID" value="KAK3248570.1"/>
    <property type="molecule type" value="Genomic_DNA"/>
</dbReference>
<comment type="caution">
    <text evidence="1">The sequence shown here is derived from an EMBL/GenBank/DDBJ whole genome shotgun (WGS) entry which is preliminary data.</text>
</comment>
<protein>
    <submittedName>
        <fullName evidence="1">Uncharacterized protein</fullName>
    </submittedName>
</protein>
<proteinExistence type="predicted"/>
<keyword evidence="2" id="KW-1185">Reference proteome</keyword>
<gene>
    <name evidence="1" type="ORF">CYMTET_41964</name>
</gene>
<accession>A0AAE0C6R2</accession>